<dbReference type="Pfam" id="PF00361">
    <property type="entry name" value="Proton_antipo_M"/>
    <property type="match status" value="1"/>
</dbReference>
<dbReference type="GO" id="GO:0008137">
    <property type="term" value="F:NADH dehydrogenase (ubiquinone) activity"/>
    <property type="evidence" value="ECO:0007669"/>
    <property type="project" value="InterPro"/>
</dbReference>
<dbReference type="PANTHER" id="PTHR42703:SF1">
    <property type="entry name" value="NA(+)_H(+) ANTIPORTER SUBUNIT D1"/>
    <property type="match status" value="1"/>
</dbReference>
<keyword evidence="3" id="KW-1003">Cell membrane</keyword>
<evidence type="ECO:0000256" key="8">
    <source>
        <dbReference type="SAM" id="Phobius"/>
    </source>
</evidence>
<dbReference type="InterPro" id="IPR003918">
    <property type="entry name" value="NADH_UbQ_OxRdtase"/>
</dbReference>
<feature type="transmembrane region" description="Helical" evidence="8">
    <location>
        <begin position="335"/>
        <end position="357"/>
    </location>
</feature>
<gene>
    <name evidence="10" type="ORF">soil367_00930</name>
</gene>
<dbReference type="GO" id="GO:0042773">
    <property type="term" value="P:ATP synthesis coupled electron transport"/>
    <property type="evidence" value="ECO:0007669"/>
    <property type="project" value="InterPro"/>
</dbReference>
<dbReference type="InterPro" id="IPR050586">
    <property type="entry name" value="CPA3_Na-H_Antiporter_D"/>
</dbReference>
<comment type="similarity">
    <text evidence="2">Belongs to the CPA3 antiporters (TC 2.A.63) subunit D family.</text>
</comment>
<dbReference type="OrthoDB" id="9768329at2"/>
<keyword evidence="11" id="KW-1185">Reference proteome</keyword>
<feature type="transmembrane region" description="Helical" evidence="8">
    <location>
        <begin position="136"/>
        <end position="154"/>
    </location>
</feature>
<keyword evidence="6 8" id="KW-0472">Membrane</keyword>
<proteinExistence type="inferred from homology"/>
<dbReference type="InterPro" id="IPR001750">
    <property type="entry name" value="ND/Mrp_TM"/>
</dbReference>
<feature type="transmembrane region" description="Helical" evidence="8">
    <location>
        <begin position="6"/>
        <end position="26"/>
    </location>
</feature>
<sequence length="489" mass="51842">MAAIWTAPLLAAAVVIPLFWMVLSLLWPGRARIGLTAVGAILQLSVTILLWWQVRTYGGILYVPGGWPLPLGIALHLDGLALCFLVLTAVIASTCALHAHLYLRDRYAFQRYFWPLYWFLWAGLNSVWLSADVFNLYVSLELVGLCAVGLVAITGEPQALSAALRYLLAALAGSLMYLLGVALLYGGYGTLVLPELAEQVAPGLTTAVALGLMTVGLVFKTALFPLHGWLPPAHGGALPPVSALLSALVIKASFYTLARLWLDLGDALPATLSANALGLLGAIAIFWGSWAALRQHKLKLVVAYSTVAQIGYFFLLFPLLAGAGVEAARKAEEGVMLLVLAHGLAKAGMFLAAGNLVVSLGRDSVAGLTGISRFRPISLFSFGLAGVTLMGLPPSGGFTAKWLLLQSALASGKAVWAAVILLGGLATAAYIFRVFRQSFEEGPEDDVFNHPSRWMEAVPMSLSLGSVLLGLWAAEPLRLFAIVAEGGSP</sequence>
<feature type="transmembrane region" description="Helical" evidence="8">
    <location>
        <begin position="240"/>
        <end position="262"/>
    </location>
</feature>
<feature type="transmembrane region" description="Helical" evidence="8">
    <location>
        <begin position="377"/>
        <end position="394"/>
    </location>
</feature>
<name>A0A4P7XCU0_9ALTE</name>
<dbReference type="PRINTS" id="PR01437">
    <property type="entry name" value="NUOXDRDTASE4"/>
</dbReference>
<feature type="transmembrane region" description="Helical" evidence="8">
    <location>
        <begin position="300"/>
        <end position="323"/>
    </location>
</feature>
<reference evidence="10 11" key="1">
    <citation type="submission" date="2018-07" db="EMBL/GenBank/DDBJ databases">
        <title>Marsedoiliclastica nanhaica gen. nov. sp. nov., a novel marine hydrocarbonoclastic bacterium isolated from an in-situ enriched hydrocarbon-degrading consortium in deep-sea sediment.</title>
        <authorList>
            <person name="Dong C."/>
            <person name="Ma T."/>
            <person name="Liu R."/>
            <person name="Shao Z."/>
        </authorList>
    </citation>
    <scope>NUCLEOTIDE SEQUENCE [LARGE SCALE GENOMIC DNA]</scope>
    <source>
        <strain evidence="11">soil36-7</strain>
    </source>
</reference>
<evidence type="ECO:0000256" key="1">
    <source>
        <dbReference type="ARBA" id="ARBA00004651"/>
    </source>
</evidence>
<keyword evidence="4 7" id="KW-0812">Transmembrane</keyword>
<feature type="transmembrane region" description="Helical" evidence="8">
    <location>
        <begin position="112"/>
        <end position="130"/>
    </location>
</feature>
<evidence type="ECO:0000313" key="10">
    <source>
        <dbReference type="EMBL" id="QCF24631.1"/>
    </source>
</evidence>
<dbReference type="AlphaFoldDB" id="A0A4P7XCU0"/>
<feature type="transmembrane region" description="Helical" evidence="8">
    <location>
        <begin position="73"/>
        <end position="100"/>
    </location>
</feature>
<evidence type="ECO:0000313" key="11">
    <source>
        <dbReference type="Proteomes" id="UP000298049"/>
    </source>
</evidence>
<dbReference type="KEGG" id="hmi:soil367_00930"/>
<feature type="domain" description="NADH:quinone oxidoreductase/Mrp antiporter transmembrane" evidence="9">
    <location>
        <begin position="130"/>
        <end position="419"/>
    </location>
</feature>
<evidence type="ECO:0000256" key="4">
    <source>
        <dbReference type="ARBA" id="ARBA00022692"/>
    </source>
</evidence>
<dbReference type="GO" id="GO:0005886">
    <property type="term" value="C:plasma membrane"/>
    <property type="evidence" value="ECO:0007669"/>
    <property type="project" value="UniProtKB-SubCell"/>
</dbReference>
<feature type="transmembrane region" description="Helical" evidence="8">
    <location>
        <begin position="166"/>
        <end position="188"/>
    </location>
</feature>
<feature type="transmembrane region" description="Helical" evidence="8">
    <location>
        <begin position="414"/>
        <end position="433"/>
    </location>
</feature>
<organism evidence="10 11">
    <name type="scientific">Hydrocarboniclastica marina</name>
    <dbReference type="NCBI Taxonomy" id="2259620"/>
    <lineage>
        <taxon>Bacteria</taxon>
        <taxon>Pseudomonadati</taxon>
        <taxon>Pseudomonadota</taxon>
        <taxon>Gammaproteobacteria</taxon>
        <taxon>Alteromonadales</taxon>
        <taxon>Alteromonadaceae</taxon>
        <taxon>Hydrocarboniclastica</taxon>
    </lineage>
</organism>
<dbReference type="Proteomes" id="UP000298049">
    <property type="component" value="Chromosome"/>
</dbReference>
<feature type="transmembrane region" description="Helical" evidence="8">
    <location>
        <begin position="33"/>
        <end position="53"/>
    </location>
</feature>
<dbReference type="RefSeq" id="WP_136546024.1">
    <property type="nucleotide sequence ID" value="NZ_CP031093.1"/>
</dbReference>
<dbReference type="PANTHER" id="PTHR42703">
    <property type="entry name" value="NADH DEHYDROGENASE"/>
    <property type="match status" value="1"/>
</dbReference>
<accession>A0A4P7XCU0</accession>
<protein>
    <submittedName>
        <fullName evidence="10">Hydrogenase 4 subunit B</fullName>
    </submittedName>
</protein>
<keyword evidence="5 8" id="KW-1133">Transmembrane helix</keyword>
<comment type="subcellular location">
    <subcellularLocation>
        <location evidence="1">Cell membrane</location>
        <topology evidence="1">Multi-pass membrane protein</topology>
    </subcellularLocation>
    <subcellularLocation>
        <location evidence="7">Membrane</location>
        <topology evidence="7">Multi-pass membrane protein</topology>
    </subcellularLocation>
</comment>
<evidence type="ECO:0000256" key="7">
    <source>
        <dbReference type="RuleBase" id="RU000320"/>
    </source>
</evidence>
<feature type="transmembrane region" description="Helical" evidence="8">
    <location>
        <begin position="274"/>
        <end position="293"/>
    </location>
</feature>
<feature type="transmembrane region" description="Helical" evidence="8">
    <location>
        <begin position="200"/>
        <end position="219"/>
    </location>
</feature>
<evidence type="ECO:0000259" key="9">
    <source>
        <dbReference type="Pfam" id="PF00361"/>
    </source>
</evidence>
<evidence type="ECO:0000256" key="6">
    <source>
        <dbReference type="ARBA" id="ARBA00023136"/>
    </source>
</evidence>
<dbReference type="EMBL" id="CP031093">
    <property type="protein sequence ID" value="QCF24631.1"/>
    <property type="molecule type" value="Genomic_DNA"/>
</dbReference>
<evidence type="ECO:0000256" key="5">
    <source>
        <dbReference type="ARBA" id="ARBA00022989"/>
    </source>
</evidence>
<evidence type="ECO:0000256" key="2">
    <source>
        <dbReference type="ARBA" id="ARBA00005346"/>
    </source>
</evidence>
<evidence type="ECO:0000256" key="3">
    <source>
        <dbReference type="ARBA" id="ARBA00022475"/>
    </source>
</evidence>